<feature type="compositionally biased region" description="Basic and acidic residues" evidence="1">
    <location>
        <begin position="84"/>
        <end position="95"/>
    </location>
</feature>
<evidence type="ECO:0000256" key="1">
    <source>
        <dbReference type="SAM" id="MobiDB-lite"/>
    </source>
</evidence>
<dbReference type="InParanoid" id="A0A419PMU4"/>
<proteinExistence type="predicted"/>
<name>A0A419PMU4_CLOSI</name>
<protein>
    <submittedName>
        <fullName evidence="2">Uncharacterized protein</fullName>
    </submittedName>
</protein>
<dbReference type="AlphaFoldDB" id="A0A419PMU4"/>
<gene>
    <name evidence="2" type="ORF">CSKR_108069</name>
</gene>
<evidence type="ECO:0000313" key="3">
    <source>
        <dbReference type="Proteomes" id="UP000286415"/>
    </source>
</evidence>
<feature type="region of interest" description="Disordered" evidence="1">
    <location>
        <begin position="84"/>
        <end position="114"/>
    </location>
</feature>
<evidence type="ECO:0000313" key="2">
    <source>
        <dbReference type="EMBL" id="KAG5444564.1"/>
    </source>
</evidence>
<dbReference type="Proteomes" id="UP000286415">
    <property type="component" value="Unassembled WGS sequence"/>
</dbReference>
<keyword evidence="3" id="KW-1185">Reference proteome</keyword>
<reference evidence="2 3" key="1">
    <citation type="journal article" date="2018" name="Biotechnol. Adv.">
        <title>Improved genomic resources and new bioinformatic workflow for the carcinogenic parasite Clonorchis sinensis: Biotechnological implications.</title>
        <authorList>
            <person name="Wang D."/>
            <person name="Korhonen P.K."/>
            <person name="Gasser R.B."/>
            <person name="Young N.D."/>
        </authorList>
    </citation>
    <scope>NUCLEOTIDE SEQUENCE [LARGE SCALE GENOMIC DNA]</scope>
    <source>
        <strain evidence="2">Cs-k2</strain>
    </source>
</reference>
<organism evidence="2 3">
    <name type="scientific">Clonorchis sinensis</name>
    <name type="common">Chinese liver fluke</name>
    <dbReference type="NCBI Taxonomy" id="79923"/>
    <lineage>
        <taxon>Eukaryota</taxon>
        <taxon>Metazoa</taxon>
        <taxon>Spiralia</taxon>
        <taxon>Lophotrochozoa</taxon>
        <taxon>Platyhelminthes</taxon>
        <taxon>Trematoda</taxon>
        <taxon>Digenea</taxon>
        <taxon>Opisthorchiida</taxon>
        <taxon>Opisthorchiata</taxon>
        <taxon>Opisthorchiidae</taxon>
        <taxon>Clonorchis</taxon>
    </lineage>
</organism>
<comment type="caution">
    <text evidence="2">The sequence shown here is derived from an EMBL/GenBank/DDBJ whole genome shotgun (WGS) entry which is preliminary data.</text>
</comment>
<accession>A0A419PMU4</accession>
<dbReference type="EMBL" id="NIRI02000056">
    <property type="protein sequence ID" value="KAG5444564.1"/>
    <property type="molecule type" value="Genomic_DNA"/>
</dbReference>
<sequence>MILVRGCGRDYEENSCGSAIRLGMVVPCSHYTYILRFLDSLVTAVRADAIRQAIRISMAAGSGTEASNPRLRFEISCPVADEIKGERQPLNDKNKTYPGNLGEGLDPMYQSVNP</sequence>
<reference evidence="2 3" key="2">
    <citation type="journal article" date="2021" name="Genomics">
        <title>High-quality reference genome for Clonorchis sinensis.</title>
        <authorList>
            <person name="Young N.D."/>
            <person name="Stroehlein A.J."/>
            <person name="Kinkar L."/>
            <person name="Wang T."/>
            <person name="Sohn W.M."/>
            <person name="Chang B.C.H."/>
            <person name="Kaur P."/>
            <person name="Weisz D."/>
            <person name="Dudchenko O."/>
            <person name="Aiden E.L."/>
            <person name="Korhonen P.K."/>
            <person name="Gasser R.B."/>
        </authorList>
    </citation>
    <scope>NUCLEOTIDE SEQUENCE [LARGE SCALE GENOMIC DNA]</scope>
    <source>
        <strain evidence="2">Cs-k2</strain>
    </source>
</reference>